<name>A0A803QSK0_CANSA</name>
<dbReference type="AlphaFoldDB" id="A0A803QSK0"/>
<reference evidence="1" key="1">
    <citation type="submission" date="2021-03" db="UniProtKB">
        <authorList>
            <consortium name="EnsemblPlants"/>
        </authorList>
    </citation>
    <scope>IDENTIFICATION</scope>
</reference>
<protein>
    <submittedName>
        <fullName evidence="1">Uncharacterized protein</fullName>
    </submittedName>
</protein>
<dbReference type="Proteomes" id="UP000596661">
    <property type="component" value="Unassembled WGS sequence"/>
</dbReference>
<dbReference type="Gramene" id="evm.model.ctgX6.2">
    <property type="protein sequence ID" value="cds.evm.model.ctgX6.2"/>
    <property type="gene ID" value="evm.TU.ctgX6.2"/>
</dbReference>
<organism evidence="1 2">
    <name type="scientific">Cannabis sativa</name>
    <name type="common">Hemp</name>
    <name type="synonym">Marijuana</name>
    <dbReference type="NCBI Taxonomy" id="3483"/>
    <lineage>
        <taxon>Eukaryota</taxon>
        <taxon>Viridiplantae</taxon>
        <taxon>Streptophyta</taxon>
        <taxon>Embryophyta</taxon>
        <taxon>Tracheophyta</taxon>
        <taxon>Spermatophyta</taxon>
        <taxon>Magnoliopsida</taxon>
        <taxon>eudicotyledons</taxon>
        <taxon>Gunneridae</taxon>
        <taxon>Pentapetalae</taxon>
        <taxon>rosids</taxon>
        <taxon>fabids</taxon>
        <taxon>Rosales</taxon>
        <taxon>Cannabaceae</taxon>
        <taxon>Cannabis</taxon>
    </lineage>
</organism>
<proteinExistence type="predicted"/>
<dbReference type="EnsemblPlants" id="evm.model.ctgX6.2">
    <property type="protein sequence ID" value="cds.evm.model.ctgX6.2"/>
    <property type="gene ID" value="evm.TU.ctgX6.2"/>
</dbReference>
<evidence type="ECO:0000313" key="2">
    <source>
        <dbReference type="Proteomes" id="UP000596661"/>
    </source>
</evidence>
<sequence>MSRSLIEAGLTLVFLPLGPIKGTFGGAHLPHAGDSFRPSRYAKVEGGKQGVEGVLGGQKATSLSIDVFALAHSAKQHAARVRPRDIASTFLFVLRVATEAGMLVTELEQVKAANRDLRAFNETLWGELTNA</sequence>
<accession>A0A803QSK0</accession>
<evidence type="ECO:0000313" key="1">
    <source>
        <dbReference type="EnsemblPlants" id="cds.evm.model.ctgX6.2"/>
    </source>
</evidence>
<keyword evidence="2" id="KW-1185">Reference proteome</keyword>